<evidence type="ECO:0000313" key="10">
    <source>
        <dbReference type="EMBL" id="NDU95336.1"/>
    </source>
</evidence>
<evidence type="ECO:0000313" key="11">
    <source>
        <dbReference type="Proteomes" id="UP000474175"/>
    </source>
</evidence>
<gene>
    <name evidence="10" type="ORF">GK108_10675</name>
</gene>
<reference evidence="10 11" key="1">
    <citation type="submission" date="2020-02" db="EMBL/GenBank/DDBJ databases">
        <title>Draft genome sequence of two Spirosoma agri KCTC 52727 and Spirosoma terrae KCTC 52035.</title>
        <authorList>
            <person name="Rojas J."/>
            <person name="Ambika Manirajan B."/>
            <person name="Suarez C."/>
            <person name="Ratering S."/>
            <person name="Schnell S."/>
        </authorList>
    </citation>
    <scope>NUCLEOTIDE SEQUENCE [LARGE SCALE GENOMIC DNA]</scope>
    <source>
        <strain evidence="10 11">KCTC 52035</strain>
    </source>
</reference>
<keyword evidence="2" id="KW-0808">Transferase</keyword>
<evidence type="ECO:0000256" key="2">
    <source>
        <dbReference type="ARBA" id="ARBA00022679"/>
    </source>
</evidence>
<dbReference type="PANTHER" id="PTHR10513">
    <property type="entry name" value="DEOXYNUCLEOSIDE KINASE"/>
    <property type="match status" value="1"/>
</dbReference>
<feature type="binding site" evidence="7">
    <location>
        <position position="149"/>
    </location>
    <ligand>
        <name>substrate</name>
    </ligand>
</feature>
<feature type="binding site" evidence="8">
    <location>
        <begin position="7"/>
        <end position="15"/>
    </location>
    <ligand>
        <name>ATP</name>
        <dbReference type="ChEBI" id="CHEBI:30616"/>
    </ligand>
</feature>
<dbReference type="SUPFAM" id="SSF52540">
    <property type="entry name" value="P-loop containing nucleoside triphosphate hydrolases"/>
    <property type="match status" value="1"/>
</dbReference>
<feature type="binding site" evidence="7">
    <location>
        <position position="83"/>
    </location>
    <ligand>
        <name>substrate</name>
    </ligand>
</feature>
<name>A0A6L9L475_9BACT</name>
<evidence type="ECO:0000256" key="8">
    <source>
        <dbReference type="PIRSR" id="PIRSR000705-3"/>
    </source>
</evidence>
<feature type="binding site" evidence="7">
    <location>
        <position position="31"/>
    </location>
    <ligand>
        <name>substrate</name>
    </ligand>
</feature>
<dbReference type="Pfam" id="PF01712">
    <property type="entry name" value="dNK"/>
    <property type="match status" value="1"/>
</dbReference>
<comment type="caution">
    <text evidence="10">The sequence shown here is derived from an EMBL/GenBank/DDBJ whole genome shotgun (WGS) entry which is preliminary data.</text>
</comment>
<keyword evidence="3 8" id="KW-0547">Nucleotide-binding</keyword>
<feature type="binding site" evidence="7">
    <location>
        <position position="43"/>
    </location>
    <ligand>
        <name>substrate</name>
    </ligand>
</feature>
<feature type="active site" description="Proton acceptor" evidence="6">
    <location>
        <position position="82"/>
    </location>
</feature>
<feature type="binding site" evidence="7">
    <location>
        <position position="88"/>
    </location>
    <ligand>
        <name>substrate</name>
    </ligand>
</feature>
<sequence>MHIAITGNIGAGKTTLASLLARHYNWEVLYEAVDDNPYLADFYNDMRRWAFNLQIYFLNSRFAQMRRVLTVAKEDHRSIIQDRTIYEDASIFARNLHQIGTLSDRDYQTYRNVFENMISLVHPPDLMIYLRADLPKLRRQIRKRGRSFEKAISDDYLESLNKLYEEFVRTYRSGELLIIDVNQLDYHERPDDFTMITQLIDERLIKFASRNT</sequence>
<feature type="domain" description="Deoxynucleoside kinase" evidence="9">
    <location>
        <begin position="3"/>
        <end position="202"/>
    </location>
</feature>
<feature type="binding site" evidence="7">
    <location>
        <position position="54"/>
    </location>
    <ligand>
        <name>substrate</name>
    </ligand>
</feature>
<evidence type="ECO:0000256" key="7">
    <source>
        <dbReference type="PIRSR" id="PIRSR000705-2"/>
    </source>
</evidence>
<dbReference type="CDD" id="cd01673">
    <property type="entry name" value="dNK"/>
    <property type="match status" value="1"/>
</dbReference>
<dbReference type="InterPro" id="IPR002624">
    <property type="entry name" value="DCK/DGK"/>
</dbReference>
<evidence type="ECO:0000256" key="3">
    <source>
        <dbReference type="ARBA" id="ARBA00022741"/>
    </source>
</evidence>
<keyword evidence="4 10" id="KW-0418">Kinase</keyword>
<evidence type="ECO:0000256" key="6">
    <source>
        <dbReference type="PIRSR" id="PIRSR000705-1"/>
    </source>
</evidence>
<dbReference type="Proteomes" id="UP000474175">
    <property type="component" value="Unassembled WGS sequence"/>
</dbReference>
<dbReference type="PIRSF" id="PIRSF000705">
    <property type="entry name" value="DNK"/>
    <property type="match status" value="1"/>
</dbReference>
<keyword evidence="11" id="KW-1185">Reference proteome</keyword>
<evidence type="ECO:0000256" key="5">
    <source>
        <dbReference type="ARBA" id="ARBA00022840"/>
    </source>
</evidence>
<dbReference type="InterPro" id="IPR050566">
    <property type="entry name" value="Deoxyribonucleoside_kinase"/>
</dbReference>
<dbReference type="InterPro" id="IPR031314">
    <property type="entry name" value="DNK_dom"/>
</dbReference>
<dbReference type="RefSeq" id="WP_163947161.1">
    <property type="nucleotide sequence ID" value="NZ_JAAFZH010000004.1"/>
</dbReference>
<proteinExistence type="inferred from homology"/>
<comment type="similarity">
    <text evidence="1">Belongs to the DCK/DGK family.</text>
</comment>
<accession>A0A6L9L475</accession>
<dbReference type="AlphaFoldDB" id="A0A6L9L475"/>
<evidence type="ECO:0000256" key="1">
    <source>
        <dbReference type="ARBA" id="ARBA00007420"/>
    </source>
</evidence>
<keyword evidence="5 8" id="KW-0067">ATP-binding</keyword>
<protein>
    <submittedName>
        <fullName evidence="10">Deoxynucleoside kinase</fullName>
    </submittedName>
</protein>
<dbReference type="GO" id="GO:0005524">
    <property type="term" value="F:ATP binding"/>
    <property type="evidence" value="ECO:0007669"/>
    <property type="project" value="UniProtKB-KW"/>
</dbReference>
<evidence type="ECO:0000259" key="9">
    <source>
        <dbReference type="Pfam" id="PF01712"/>
    </source>
</evidence>
<dbReference type="PANTHER" id="PTHR10513:SF35">
    <property type="entry name" value="DEOXYADENOSINE KINASE"/>
    <property type="match status" value="1"/>
</dbReference>
<dbReference type="InterPro" id="IPR027417">
    <property type="entry name" value="P-loop_NTPase"/>
</dbReference>
<dbReference type="Gene3D" id="3.40.50.300">
    <property type="entry name" value="P-loop containing nucleotide triphosphate hydrolases"/>
    <property type="match status" value="1"/>
</dbReference>
<dbReference type="EMBL" id="JAAFZH010000004">
    <property type="protein sequence ID" value="NDU95336.1"/>
    <property type="molecule type" value="Genomic_DNA"/>
</dbReference>
<dbReference type="GO" id="GO:0005737">
    <property type="term" value="C:cytoplasm"/>
    <property type="evidence" value="ECO:0007669"/>
    <property type="project" value="TreeGrafter"/>
</dbReference>
<evidence type="ECO:0000256" key="4">
    <source>
        <dbReference type="ARBA" id="ARBA00022777"/>
    </source>
</evidence>
<dbReference type="FunFam" id="3.40.50.300:FF:000659">
    <property type="entry name" value="Deoxyguanosine kinase"/>
    <property type="match status" value="1"/>
</dbReference>
<dbReference type="GO" id="GO:0019136">
    <property type="term" value="F:deoxynucleoside kinase activity"/>
    <property type="evidence" value="ECO:0007669"/>
    <property type="project" value="InterPro"/>
</dbReference>
<organism evidence="10 11">
    <name type="scientific">Spirosoma terrae</name>
    <dbReference type="NCBI Taxonomy" id="1968276"/>
    <lineage>
        <taxon>Bacteria</taxon>
        <taxon>Pseudomonadati</taxon>
        <taxon>Bacteroidota</taxon>
        <taxon>Cytophagia</taxon>
        <taxon>Cytophagales</taxon>
        <taxon>Cytophagaceae</taxon>
        <taxon>Spirosoma</taxon>
    </lineage>
</organism>